<dbReference type="Proteomes" id="UP000198711">
    <property type="component" value="Unassembled WGS sequence"/>
</dbReference>
<keyword evidence="1" id="KW-0812">Transmembrane</keyword>
<dbReference type="SUPFAM" id="SSF74653">
    <property type="entry name" value="TolA/TonB C-terminal domain"/>
    <property type="match status" value="1"/>
</dbReference>
<sequence length="276" mass="30842">MEKKDILAADFLDLLFEGRNKAYGAYDLRKTYNKRITYALGGTTLVCMLFIAGSIWAHAKKKSDAVLLVGPTVVLENIKQDEPKPEEIKPLKPEQQKVATTQYVVPKIVQDDQVKPEDEMKDMAVLEDTKIGTMTVEGTKDDNIIAPPVEKGTSKIEAPKSKDEDLDKIFYSVQIPASFNGGEQAWRKYLERNLNSDVPVSNGAPPAKYIVIISFVVDRFGKISDVKAENDPGYGTKEEALRVILKGPDWVPAEQNGRKVAYRHRQSIGFDLRDAN</sequence>
<dbReference type="InterPro" id="IPR037682">
    <property type="entry name" value="TonB_C"/>
</dbReference>
<organism evidence="3 4">
    <name type="scientific">Hydrobacter penzbergensis</name>
    <dbReference type="NCBI Taxonomy" id="1235997"/>
    <lineage>
        <taxon>Bacteria</taxon>
        <taxon>Pseudomonadati</taxon>
        <taxon>Bacteroidota</taxon>
        <taxon>Chitinophagia</taxon>
        <taxon>Chitinophagales</taxon>
        <taxon>Chitinophagaceae</taxon>
        <taxon>Hydrobacter</taxon>
    </lineage>
</organism>
<keyword evidence="4" id="KW-1185">Reference proteome</keyword>
<proteinExistence type="predicted"/>
<gene>
    <name evidence="3" type="ORF">SAMN05444410_12238</name>
</gene>
<dbReference type="AlphaFoldDB" id="A0A8X8LCX4"/>
<dbReference type="EMBL" id="FNNO01000022">
    <property type="protein sequence ID" value="SDX63827.1"/>
    <property type="molecule type" value="Genomic_DNA"/>
</dbReference>
<reference evidence="3 4" key="1">
    <citation type="submission" date="2016-10" db="EMBL/GenBank/DDBJ databases">
        <authorList>
            <person name="Varghese N."/>
            <person name="Submissions S."/>
        </authorList>
    </citation>
    <scope>NUCLEOTIDE SEQUENCE [LARGE SCALE GENOMIC DNA]</scope>
    <source>
        <strain evidence="3 4">DSM 25353</strain>
    </source>
</reference>
<dbReference type="GO" id="GO:0055085">
    <property type="term" value="P:transmembrane transport"/>
    <property type="evidence" value="ECO:0007669"/>
    <property type="project" value="InterPro"/>
</dbReference>
<name>A0A8X8LCX4_9BACT</name>
<dbReference type="RefSeq" id="WP_092726949.1">
    <property type="nucleotide sequence ID" value="NZ_FNNO01000022.1"/>
</dbReference>
<feature type="transmembrane region" description="Helical" evidence="1">
    <location>
        <begin position="36"/>
        <end position="57"/>
    </location>
</feature>
<dbReference type="Gene3D" id="3.30.1150.10">
    <property type="match status" value="1"/>
</dbReference>
<evidence type="ECO:0000313" key="3">
    <source>
        <dbReference type="EMBL" id="SDX63827.1"/>
    </source>
</evidence>
<feature type="domain" description="TonB C-terminal" evidence="2">
    <location>
        <begin position="211"/>
        <end position="272"/>
    </location>
</feature>
<comment type="caution">
    <text evidence="3">The sequence shown here is derived from an EMBL/GenBank/DDBJ whole genome shotgun (WGS) entry which is preliminary data.</text>
</comment>
<evidence type="ECO:0000259" key="2">
    <source>
        <dbReference type="Pfam" id="PF03544"/>
    </source>
</evidence>
<dbReference type="Pfam" id="PF03544">
    <property type="entry name" value="TonB_C"/>
    <property type="match status" value="1"/>
</dbReference>
<keyword evidence="1" id="KW-0472">Membrane</keyword>
<accession>A0A8X8LCX4</accession>
<evidence type="ECO:0000313" key="4">
    <source>
        <dbReference type="Proteomes" id="UP000198711"/>
    </source>
</evidence>
<keyword evidence="1" id="KW-1133">Transmembrane helix</keyword>
<evidence type="ECO:0000256" key="1">
    <source>
        <dbReference type="SAM" id="Phobius"/>
    </source>
</evidence>
<protein>
    <submittedName>
        <fullName evidence="3">Protein TonB</fullName>
    </submittedName>
</protein>